<feature type="domain" description="Glycosyltransferase 2-like" evidence="1">
    <location>
        <begin position="12"/>
        <end position="172"/>
    </location>
</feature>
<dbReference type="Pfam" id="PF00535">
    <property type="entry name" value="Glycos_transf_2"/>
    <property type="match status" value="1"/>
</dbReference>
<dbReference type="PANTHER" id="PTHR22916">
    <property type="entry name" value="GLYCOSYLTRANSFERASE"/>
    <property type="match status" value="1"/>
</dbReference>
<sequence>MKEDNCNSLFFSIIIPVYNAERYIEDCLNSILNQSFQDFEIILVNDGSTDSSGKICDNYSLNNSCIKVIHKTNSGTAGARNSGLKIAKGEYLWFVDGDDLIEKNSLTDLQKLVETYNCIPVINFIKIDFKDDQLKNLKVGFPQIINSFVGNTKKTPDGMPSSVCLSIYNRSFLLDKDLRFEEDNFFEDEFFNLKLYTSFSFNFLNINLPLYFYRRANEESKTSLKDGKSLYEKCLSKIRLFLYVSQIKRNETNNDFLSYKKRVYAEYALQFFELCLRQNEEKYTKNIVKIIKKNILKIPTQGTYFKASQIKRLLYNLNPDIFIIYIRLLILLKKK</sequence>
<proteinExistence type="predicted"/>
<dbReference type="InterPro" id="IPR001173">
    <property type="entry name" value="Glyco_trans_2-like"/>
</dbReference>
<evidence type="ECO:0000313" key="2">
    <source>
        <dbReference type="EMBL" id="RYJ37834.1"/>
    </source>
</evidence>
<dbReference type="CDD" id="cd00761">
    <property type="entry name" value="Glyco_tranf_GTA_type"/>
    <property type="match status" value="1"/>
</dbReference>
<dbReference type="EMBL" id="JUIV01000012">
    <property type="protein sequence ID" value="RYJ37834.1"/>
    <property type="molecule type" value="Genomic_DNA"/>
</dbReference>
<evidence type="ECO:0000313" key="3">
    <source>
        <dbReference type="Proteomes" id="UP000290433"/>
    </source>
</evidence>
<dbReference type="OrthoDB" id="396512at2"/>
<dbReference type="SUPFAM" id="SSF53448">
    <property type="entry name" value="Nucleotide-diphospho-sugar transferases"/>
    <property type="match status" value="1"/>
</dbReference>
<organism evidence="2 3">
    <name type="scientific">Flavobacterium anhuiense</name>
    <dbReference type="NCBI Taxonomy" id="459526"/>
    <lineage>
        <taxon>Bacteria</taxon>
        <taxon>Pseudomonadati</taxon>
        <taxon>Bacteroidota</taxon>
        <taxon>Flavobacteriia</taxon>
        <taxon>Flavobacteriales</taxon>
        <taxon>Flavobacteriaceae</taxon>
        <taxon>Flavobacterium</taxon>
    </lineage>
</organism>
<evidence type="ECO:0000259" key="1">
    <source>
        <dbReference type="Pfam" id="PF00535"/>
    </source>
</evidence>
<dbReference type="Gene3D" id="3.90.550.10">
    <property type="entry name" value="Spore Coat Polysaccharide Biosynthesis Protein SpsA, Chain A"/>
    <property type="match status" value="1"/>
</dbReference>
<gene>
    <name evidence="2" type="ORF">NU08_3048</name>
</gene>
<accession>A0A444VWB3</accession>
<keyword evidence="2" id="KW-0808">Transferase</keyword>
<comment type="caution">
    <text evidence="2">The sequence shown here is derived from an EMBL/GenBank/DDBJ whole genome shotgun (WGS) entry which is preliminary data.</text>
</comment>
<dbReference type="InterPro" id="IPR029044">
    <property type="entry name" value="Nucleotide-diphossugar_trans"/>
</dbReference>
<dbReference type="PANTHER" id="PTHR22916:SF3">
    <property type="entry name" value="UDP-GLCNAC:BETAGAL BETA-1,3-N-ACETYLGLUCOSAMINYLTRANSFERASE-LIKE PROTEIN 1"/>
    <property type="match status" value="1"/>
</dbReference>
<reference evidence="2 3" key="1">
    <citation type="submission" date="2014-12" db="EMBL/GenBank/DDBJ databases">
        <title>Genome sequence of Flavobacterium anhuiense RCM74.</title>
        <authorList>
            <person name="Kim J.F."/>
            <person name="Song J.Y."/>
            <person name="Kwak M.-J."/>
            <person name="Lee S.-W."/>
        </authorList>
    </citation>
    <scope>NUCLEOTIDE SEQUENCE [LARGE SCALE GENOMIC DNA]</scope>
    <source>
        <strain evidence="2 3">RCM74</strain>
    </source>
</reference>
<dbReference type="AlphaFoldDB" id="A0A444VWB3"/>
<dbReference type="Proteomes" id="UP000290433">
    <property type="component" value="Unassembled WGS sequence"/>
</dbReference>
<dbReference type="GO" id="GO:0016758">
    <property type="term" value="F:hexosyltransferase activity"/>
    <property type="evidence" value="ECO:0007669"/>
    <property type="project" value="UniProtKB-ARBA"/>
</dbReference>
<dbReference type="RefSeq" id="WP_129747919.1">
    <property type="nucleotide sequence ID" value="NZ_JUIV01000012.1"/>
</dbReference>
<name>A0A444VWB3_9FLAO</name>
<protein>
    <submittedName>
        <fullName evidence="2">Glycosyltransferase, group 2 family protein</fullName>
    </submittedName>
</protein>